<dbReference type="AlphaFoldDB" id="A0A2H3IU78"/>
<sequence length="106" mass="11919">MWRICDVRPEVYNGRHTGMQSDESSVNTTRTHIWASRHTVLLTATATFCRTWCSRIASSVDLGCLVGCQIVKVYHHSSDAARYGVMNALETAPVRAWALGREHLDK</sequence>
<accession>A0A2H3IU78</accession>
<protein>
    <submittedName>
        <fullName evidence="1">Uncharacterized protein</fullName>
    </submittedName>
</protein>
<dbReference type="Proteomes" id="UP000218811">
    <property type="component" value="Unassembled WGS sequence"/>
</dbReference>
<keyword evidence="2" id="KW-1185">Reference proteome</keyword>
<name>A0A2H3IU78_WOLCO</name>
<evidence type="ECO:0000313" key="1">
    <source>
        <dbReference type="EMBL" id="PCH33536.1"/>
    </source>
</evidence>
<organism evidence="1 2">
    <name type="scientific">Wolfiporia cocos (strain MD-104)</name>
    <name type="common">Brown rot fungus</name>
    <dbReference type="NCBI Taxonomy" id="742152"/>
    <lineage>
        <taxon>Eukaryota</taxon>
        <taxon>Fungi</taxon>
        <taxon>Dikarya</taxon>
        <taxon>Basidiomycota</taxon>
        <taxon>Agaricomycotina</taxon>
        <taxon>Agaricomycetes</taxon>
        <taxon>Polyporales</taxon>
        <taxon>Phaeolaceae</taxon>
        <taxon>Wolfiporia</taxon>
    </lineage>
</organism>
<proteinExistence type="predicted"/>
<reference evidence="1 2" key="1">
    <citation type="journal article" date="2012" name="Science">
        <title>The Paleozoic origin of enzymatic lignin decomposition reconstructed from 31 fungal genomes.</title>
        <authorList>
            <person name="Floudas D."/>
            <person name="Binder M."/>
            <person name="Riley R."/>
            <person name="Barry K."/>
            <person name="Blanchette R.A."/>
            <person name="Henrissat B."/>
            <person name="Martinez A.T."/>
            <person name="Otillar R."/>
            <person name="Spatafora J.W."/>
            <person name="Yadav J.S."/>
            <person name="Aerts A."/>
            <person name="Benoit I."/>
            <person name="Boyd A."/>
            <person name="Carlson A."/>
            <person name="Copeland A."/>
            <person name="Coutinho P.M."/>
            <person name="de Vries R.P."/>
            <person name="Ferreira P."/>
            <person name="Findley K."/>
            <person name="Foster B."/>
            <person name="Gaskell J."/>
            <person name="Glotzer D."/>
            <person name="Gorecki P."/>
            <person name="Heitman J."/>
            <person name="Hesse C."/>
            <person name="Hori C."/>
            <person name="Igarashi K."/>
            <person name="Jurgens J.A."/>
            <person name="Kallen N."/>
            <person name="Kersten P."/>
            <person name="Kohler A."/>
            <person name="Kuees U."/>
            <person name="Kumar T.K.A."/>
            <person name="Kuo A."/>
            <person name="LaButti K."/>
            <person name="Larrondo L.F."/>
            <person name="Lindquist E."/>
            <person name="Ling A."/>
            <person name="Lombard V."/>
            <person name="Lucas S."/>
            <person name="Lundell T."/>
            <person name="Martin R."/>
            <person name="McLaughlin D.J."/>
            <person name="Morgenstern I."/>
            <person name="Morin E."/>
            <person name="Murat C."/>
            <person name="Nagy L.G."/>
            <person name="Nolan M."/>
            <person name="Ohm R.A."/>
            <person name="Patyshakuliyeva A."/>
            <person name="Rokas A."/>
            <person name="Ruiz-Duenas F.J."/>
            <person name="Sabat G."/>
            <person name="Salamov A."/>
            <person name="Samejima M."/>
            <person name="Schmutz J."/>
            <person name="Slot J.C."/>
            <person name="St John F."/>
            <person name="Stenlid J."/>
            <person name="Sun H."/>
            <person name="Sun S."/>
            <person name="Syed K."/>
            <person name="Tsang A."/>
            <person name="Wiebenga A."/>
            <person name="Young D."/>
            <person name="Pisabarro A."/>
            <person name="Eastwood D.C."/>
            <person name="Martin F."/>
            <person name="Cullen D."/>
            <person name="Grigoriev I.V."/>
            <person name="Hibbett D.S."/>
        </authorList>
    </citation>
    <scope>NUCLEOTIDE SEQUENCE [LARGE SCALE GENOMIC DNA]</scope>
    <source>
        <strain evidence="1 2">MD-104</strain>
    </source>
</reference>
<gene>
    <name evidence="1" type="ORF">WOLCODRAFT_135181</name>
</gene>
<dbReference type="EMBL" id="KB467831">
    <property type="protein sequence ID" value="PCH33536.1"/>
    <property type="molecule type" value="Genomic_DNA"/>
</dbReference>
<evidence type="ECO:0000313" key="2">
    <source>
        <dbReference type="Proteomes" id="UP000218811"/>
    </source>
</evidence>